<keyword evidence="2" id="KW-1185">Reference proteome</keyword>
<evidence type="ECO:0008006" key="3">
    <source>
        <dbReference type="Google" id="ProtNLM"/>
    </source>
</evidence>
<dbReference type="AlphaFoldDB" id="A0A0J7IX98"/>
<evidence type="ECO:0000313" key="2">
    <source>
        <dbReference type="Proteomes" id="UP000035900"/>
    </source>
</evidence>
<dbReference type="RefSeq" id="WP_048500321.1">
    <property type="nucleotide sequence ID" value="NZ_LFNG01000018.1"/>
</dbReference>
<sequence>MSLRETNYGSVFSDSDQTLSWNTTLGLEGLTTGEVLSPASVLVHELNHFNLWAVDEGITLGIYNETPIEGFKSSISEYEVVEAETKSNNGVTARNDYEDANPIVTEGPLSKTKVKDFTPPVSPIKTAIKNEIKKTKQEGN</sequence>
<organism evidence="1 2">
    <name type="scientific">Chryseobacterium koreense CCUG 49689</name>
    <dbReference type="NCBI Taxonomy" id="1304281"/>
    <lineage>
        <taxon>Bacteria</taxon>
        <taxon>Pseudomonadati</taxon>
        <taxon>Bacteroidota</taxon>
        <taxon>Flavobacteriia</taxon>
        <taxon>Flavobacteriales</taxon>
        <taxon>Weeksellaceae</taxon>
        <taxon>Chryseobacterium group</taxon>
        <taxon>Chryseobacterium</taxon>
    </lineage>
</organism>
<dbReference type="PATRIC" id="fig|1304281.5.peg.2616"/>
<gene>
    <name evidence="1" type="ORF">ACM44_12160</name>
</gene>
<reference evidence="1 2" key="1">
    <citation type="journal article" date="2004" name="Int. J. Syst. Evol. Microbiol.">
        <title>Kaistella koreensis gen. nov., sp. nov., a novel member of the Chryseobacterium-Bergeyella-Riemerella branch.</title>
        <authorList>
            <person name="Kim M.K."/>
            <person name="Im W.T."/>
            <person name="Shin Y.K."/>
            <person name="Lim J.H."/>
            <person name="Kim S.H."/>
            <person name="Lee B.C."/>
            <person name="Park M.Y."/>
            <person name="Lee K.Y."/>
            <person name="Lee S.T."/>
        </authorList>
    </citation>
    <scope>NUCLEOTIDE SEQUENCE [LARGE SCALE GENOMIC DNA]</scope>
    <source>
        <strain evidence="1 2">CCUG 49689</strain>
    </source>
</reference>
<name>A0A0J7IX98_9FLAO</name>
<dbReference type="EMBL" id="LFNG01000018">
    <property type="protein sequence ID" value="KMQ70461.1"/>
    <property type="molecule type" value="Genomic_DNA"/>
</dbReference>
<proteinExistence type="predicted"/>
<comment type="caution">
    <text evidence="1">The sequence shown here is derived from an EMBL/GenBank/DDBJ whole genome shotgun (WGS) entry which is preliminary data.</text>
</comment>
<evidence type="ECO:0000313" key="1">
    <source>
        <dbReference type="EMBL" id="KMQ70461.1"/>
    </source>
</evidence>
<dbReference type="Proteomes" id="UP000035900">
    <property type="component" value="Unassembled WGS sequence"/>
</dbReference>
<accession>A0A0J7IX98</accession>
<protein>
    <recommendedName>
        <fullName evidence="3">Tox-MPTase3 domain-containing protein</fullName>
    </recommendedName>
</protein>